<organism evidence="9 10">
    <name type="scientific">Neohortaea acidophila</name>
    <dbReference type="NCBI Taxonomy" id="245834"/>
    <lineage>
        <taxon>Eukaryota</taxon>
        <taxon>Fungi</taxon>
        <taxon>Dikarya</taxon>
        <taxon>Ascomycota</taxon>
        <taxon>Pezizomycotina</taxon>
        <taxon>Dothideomycetes</taxon>
        <taxon>Dothideomycetidae</taxon>
        <taxon>Mycosphaerellales</taxon>
        <taxon>Teratosphaeriaceae</taxon>
        <taxon>Neohortaea</taxon>
    </lineage>
</organism>
<dbReference type="CDD" id="cd03461">
    <property type="entry name" value="1_2-HQD"/>
    <property type="match status" value="1"/>
</dbReference>
<comment type="similarity">
    <text evidence="2">Belongs to the intradiol ring-cleavage dioxygenase family.</text>
</comment>
<feature type="domain" description="Intradiol ring-cleavage dioxygenases" evidence="7">
    <location>
        <begin position="109"/>
        <end position="287"/>
    </location>
</feature>
<keyword evidence="6" id="KW-0408">Iron</keyword>
<reference evidence="9" key="1">
    <citation type="journal article" date="2020" name="Stud. Mycol.">
        <title>101 Dothideomycetes genomes: a test case for predicting lifestyles and emergence of pathogens.</title>
        <authorList>
            <person name="Haridas S."/>
            <person name="Albert R."/>
            <person name="Binder M."/>
            <person name="Bloem J."/>
            <person name="Labutti K."/>
            <person name="Salamov A."/>
            <person name="Andreopoulos B."/>
            <person name="Baker S."/>
            <person name="Barry K."/>
            <person name="Bills G."/>
            <person name="Bluhm B."/>
            <person name="Cannon C."/>
            <person name="Castanera R."/>
            <person name="Culley D."/>
            <person name="Daum C."/>
            <person name="Ezra D."/>
            <person name="Gonzalez J."/>
            <person name="Henrissat B."/>
            <person name="Kuo A."/>
            <person name="Liang C."/>
            <person name="Lipzen A."/>
            <person name="Lutzoni F."/>
            <person name="Magnuson J."/>
            <person name="Mondo S."/>
            <person name="Nolan M."/>
            <person name="Ohm R."/>
            <person name="Pangilinan J."/>
            <person name="Park H.-J."/>
            <person name="Ramirez L."/>
            <person name="Alfaro M."/>
            <person name="Sun H."/>
            <person name="Tritt A."/>
            <person name="Yoshinaga Y."/>
            <person name="Zwiers L.-H."/>
            <person name="Turgeon B."/>
            <person name="Goodwin S."/>
            <person name="Spatafora J."/>
            <person name="Crous P."/>
            <person name="Grigoriev I."/>
        </authorList>
    </citation>
    <scope>NUCLEOTIDE SEQUENCE</scope>
    <source>
        <strain evidence="9">CBS 113389</strain>
    </source>
</reference>
<dbReference type="Gene3D" id="2.60.130.10">
    <property type="entry name" value="Aromatic compound dioxygenase"/>
    <property type="match status" value="1"/>
</dbReference>
<protein>
    <submittedName>
        <fullName evidence="9">Intradiol ring-cleavage dioxygenase</fullName>
    </submittedName>
</protein>
<proteinExistence type="inferred from homology"/>
<dbReference type="GeneID" id="54470289"/>
<evidence type="ECO:0000313" key="10">
    <source>
        <dbReference type="Proteomes" id="UP000799767"/>
    </source>
</evidence>
<evidence type="ECO:0000256" key="3">
    <source>
        <dbReference type="ARBA" id="ARBA00022723"/>
    </source>
</evidence>
<evidence type="ECO:0000259" key="7">
    <source>
        <dbReference type="Pfam" id="PF00775"/>
    </source>
</evidence>
<dbReference type="InterPro" id="IPR050770">
    <property type="entry name" value="Intradiol_RC_Dioxygenase"/>
</dbReference>
<dbReference type="GO" id="GO:0018576">
    <property type="term" value="F:catechol 1,2-dioxygenase activity"/>
    <property type="evidence" value="ECO:0007669"/>
    <property type="project" value="InterPro"/>
</dbReference>
<dbReference type="GO" id="GO:0008199">
    <property type="term" value="F:ferric iron binding"/>
    <property type="evidence" value="ECO:0007669"/>
    <property type="project" value="InterPro"/>
</dbReference>
<keyword evidence="3" id="KW-0479">Metal-binding</keyword>
<name>A0A6A6PW65_9PEZI</name>
<evidence type="ECO:0000256" key="6">
    <source>
        <dbReference type="ARBA" id="ARBA00023004"/>
    </source>
</evidence>
<feature type="domain" description="Catechol dioxygenase N-terminal" evidence="8">
    <location>
        <begin position="27"/>
        <end position="99"/>
    </location>
</feature>
<evidence type="ECO:0000313" key="9">
    <source>
        <dbReference type="EMBL" id="KAF2483974.1"/>
    </source>
</evidence>
<dbReference type="InterPro" id="IPR000627">
    <property type="entry name" value="Intradiol_dOase_C"/>
</dbReference>
<evidence type="ECO:0000256" key="1">
    <source>
        <dbReference type="ARBA" id="ARBA00001965"/>
    </source>
</evidence>
<dbReference type="Proteomes" id="UP000799767">
    <property type="component" value="Unassembled WGS sequence"/>
</dbReference>
<keyword evidence="10" id="KW-1185">Reference proteome</keyword>
<dbReference type="Pfam" id="PF00775">
    <property type="entry name" value="Dioxygenase_C"/>
    <property type="match status" value="1"/>
</dbReference>
<dbReference type="Pfam" id="PF04444">
    <property type="entry name" value="Dioxygenase_N"/>
    <property type="match status" value="1"/>
</dbReference>
<dbReference type="PANTHER" id="PTHR33711">
    <property type="entry name" value="DIOXYGENASE, PUTATIVE (AFU_ORTHOLOGUE AFUA_2G02910)-RELATED"/>
    <property type="match status" value="1"/>
</dbReference>
<evidence type="ECO:0000256" key="5">
    <source>
        <dbReference type="ARBA" id="ARBA00023002"/>
    </source>
</evidence>
<gene>
    <name evidence="9" type="ORF">BDY17DRAFT_118918</name>
</gene>
<dbReference type="AlphaFoldDB" id="A0A6A6PW65"/>
<sequence>MPETNGHRFDPGFTQSVVDAMGPNTPERLRFIMSRLIPHIHDFAREVELTVDEWMAGVKLINWAGQMSDERRNEGQLVCDVIGLESLVDEITYKKASEAADVATQSAILGPFFQEDNKLSENGASIYLTEAKGAEVVYMYGRVTDAQTKAPLANATIDVWQASTNGLYQQQDKDQAQHNLRGKFKTDADGNYAFYTIRPTPYPVPFDGPAGKLLKLMDRHPYRPAHIHLIVLKDGYKPITTQIFDKGSDYLTNDSVFAVKDSLVVEFVPRKDDAKAKLELRYDIHMGGAASSKGGETASAPALINGNH</sequence>
<comment type="cofactor">
    <cofactor evidence="1">
        <name>Fe(3+)</name>
        <dbReference type="ChEBI" id="CHEBI:29034"/>
    </cofactor>
</comment>
<keyword evidence="5" id="KW-0560">Oxidoreductase</keyword>
<dbReference type="SUPFAM" id="SSF49482">
    <property type="entry name" value="Aromatic compound dioxygenase"/>
    <property type="match status" value="1"/>
</dbReference>
<dbReference type="RefSeq" id="XP_033590544.1">
    <property type="nucleotide sequence ID" value="XM_033729287.1"/>
</dbReference>
<dbReference type="GO" id="GO:0009712">
    <property type="term" value="P:catechol-containing compound metabolic process"/>
    <property type="evidence" value="ECO:0007669"/>
    <property type="project" value="InterPro"/>
</dbReference>
<dbReference type="InterPro" id="IPR007535">
    <property type="entry name" value="Catechol_dOase_N"/>
</dbReference>
<dbReference type="OrthoDB" id="5238185at2759"/>
<evidence type="ECO:0000256" key="4">
    <source>
        <dbReference type="ARBA" id="ARBA00022964"/>
    </source>
</evidence>
<evidence type="ECO:0000259" key="8">
    <source>
        <dbReference type="Pfam" id="PF04444"/>
    </source>
</evidence>
<evidence type="ECO:0000256" key="2">
    <source>
        <dbReference type="ARBA" id="ARBA00007825"/>
    </source>
</evidence>
<dbReference type="InterPro" id="IPR015889">
    <property type="entry name" value="Intradiol_dOase_core"/>
</dbReference>
<dbReference type="EMBL" id="MU001634">
    <property type="protein sequence ID" value="KAF2483974.1"/>
    <property type="molecule type" value="Genomic_DNA"/>
</dbReference>
<accession>A0A6A6PW65</accession>
<dbReference type="PANTHER" id="PTHR33711:SF7">
    <property type="entry name" value="INTRADIOL RING-CLEAVAGE DIOXYGENASES DOMAIN-CONTAINING PROTEIN-RELATED"/>
    <property type="match status" value="1"/>
</dbReference>
<dbReference type="InterPro" id="IPR039390">
    <property type="entry name" value="1_2-HQD/HQD"/>
</dbReference>
<keyword evidence="4 9" id="KW-0223">Dioxygenase</keyword>